<evidence type="ECO:0000313" key="2">
    <source>
        <dbReference type="Proteomes" id="UP000242792"/>
    </source>
</evidence>
<evidence type="ECO:0000313" key="1">
    <source>
        <dbReference type="EMBL" id="AQZ99062.1"/>
    </source>
</evidence>
<dbReference type="AlphaFoldDB" id="A0A1V0BGR5"/>
<sequence length="112" mass="12728">MGTGMTMADVGKGNVQIGQAGGPVVVNQVTLHIQNRPVVQTEKKQRLTVDRRELLRLMRRTGKEQTVVKWMETTFGTSRVLELTDGEVFRARRYCETIIERSEIKMHEEIGA</sequence>
<dbReference type="EMBL" id="CP020121">
    <property type="protein sequence ID" value="AQZ99062.1"/>
    <property type="molecule type" value="Genomic_DNA"/>
</dbReference>
<gene>
    <name evidence="1" type="ORF">B5M06_13185</name>
</gene>
<dbReference type="Proteomes" id="UP000242792">
    <property type="component" value="Chromosome"/>
</dbReference>
<dbReference type="KEGG" id="cke:B5M06_13185"/>
<name>A0A1V0BGR5_9BURK</name>
<accession>A0A1V0BGR5</accession>
<organism evidence="1 2">
    <name type="scientific">Comamonas kerstersii</name>
    <dbReference type="NCBI Taxonomy" id="225992"/>
    <lineage>
        <taxon>Bacteria</taxon>
        <taxon>Pseudomonadati</taxon>
        <taxon>Pseudomonadota</taxon>
        <taxon>Betaproteobacteria</taxon>
        <taxon>Burkholderiales</taxon>
        <taxon>Comamonadaceae</taxon>
        <taxon>Comamonas</taxon>
    </lineage>
</organism>
<protein>
    <submittedName>
        <fullName evidence="1">Uncharacterized protein</fullName>
    </submittedName>
</protein>
<proteinExistence type="predicted"/>
<reference evidence="1 2" key="1">
    <citation type="submission" date="2017-03" db="EMBL/GenBank/DDBJ databases">
        <title>Rapid Whole Genome Sequencing of Comamonas kerstersii Causing Continuous ambulatory Peritoneal Dialysis-Associated Peritonitis.</title>
        <authorList>
            <person name="Zheng B."/>
        </authorList>
    </citation>
    <scope>NUCLEOTIDE SEQUENCE [LARGE SCALE GENOMIC DNA]</scope>
    <source>
        <strain evidence="1 2">8943</strain>
    </source>
</reference>